<evidence type="ECO:0000259" key="1">
    <source>
        <dbReference type="Pfam" id="PF08241"/>
    </source>
</evidence>
<dbReference type="Pfam" id="PF08241">
    <property type="entry name" value="Methyltransf_11"/>
    <property type="match status" value="1"/>
</dbReference>
<dbReference type="CDD" id="cd02440">
    <property type="entry name" value="AdoMet_MTases"/>
    <property type="match status" value="1"/>
</dbReference>
<feature type="domain" description="Methyltransferase type 11" evidence="1">
    <location>
        <begin position="56"/>
        <end position="154"/>
    </location>
</feature>
<dbReference type="AlphaFoldDB" id="A0A1G7V482"/>
<dbReference type="GO" id="GO:0032259">
    <property type="term" value="P:methylation"/>
    <property type="evidence" value="ECO:0007669"/>
    <property type="project" value="UniProtKB-KW"/>
</dbReference>
<accession>A0A1G7V482</accession>
<dbReference type="GO" id="GO:0008757">
    <property type="term" value="F:S-adenosylmethionine-dependent methyltransferase activity"/>
    <property type="evidence" value="ECO:0007669"/>
    <property type="project" value="InterPro"/>
</dbReference>
<dbReference type="EMBL" id="FNBS01000087">
    <property type="protein sequence ID" value="SDG54321.1"/>
    <property type="molecule type" value="Genomic_DNA"/>
</dbReference>
<evidence type="ECO:0000313" key="3">
    <source>
        <dbReference type="Proteomes" id="UP000183404"/>
    </source>
</evidence>
<dbReference type="RefSeq" id="WP_004399575.1">
    <property type="nucleotide sequence ID" value="NZ_FNBS01000087.1"/>
</dbReference>
<dbReference type="PANTHER" id="PTHR43861:SF1">
    <property type="entry name" value="TRANS-ACONITATE 2-METHYLTRANSFERASE"/>
    <property type="match status" value="1"/>
</dbReference>
<dbReference type="SUPFAM" id="SSF53335">
    <property type="entry name" value="S-adenosyl-L-methionine-dependent methyltransferases"/>
    <property type="match status" value="1"/>
</dbReference>
<keyword evidence="2" id="KW-0489">Methyltransferase</keyword>
<dbReference type="Proteomes" id="UP000183404">
    <property type="component" value="Unassembled WGS sequence"/>
</dbReference>
<name>A0A1G7V482_THETY</name>
<dbReference type="PANTHER" id="PTHR43861">
    <property type="entry name" value="TRANS-ACONITATE 2-METHYLTRANSFERASE-RELATED"/>
    <property type="match status" value="1"/>
</dbReference>
<evidence type="ECO:0000313" key="2">
    <source>
        <dbReference type="EMBL" id="SDG54321.1"/>
    </source>
</evidence>
<proteinExistence type="predicted"/>
<dbReference type="InterPro" id="IPR013216">
    <property type="entry name" value="Methyltransf_11"/>
</dbReference>
<dbReference type="InterPro" id="IPR029063">
    <property type="entry name" value="SAM-dependent_MTases_sf"/>
</dbReference>
<sequence>MKMEDLLKIESEEERISALYEIFDEDFRLSSKASRIEFLTTVRQIEKYLKPGMKILDLGAGTGEYSLYFAEKGYQVTAVDLVEKHVKRIKEKKKPYMKLDIFQGNALDLSRFENNSYDIVLCLGPLYHLEDIGNRLKCIEEVKRVCKDNGMMLFAFINNDMVIVTETMCYQPDYLRKGNYDRKTFKVRDFPFVFITVQQARELLKNSGLTIVAEIATDGLSELLADKINNMDDESYQLWLNFHFYYSEKPEFFGASNHLLFVAQKCK</sequence>
<reference evidence="2 3" key="1">
    <citation type="submission" date="2016-10" db="EMBL/GenBank/DDBJ databases">
        <authorList>
            <person name="de Groot N.N."/>
        </authorList>
    </citation>
    <scope>NUCLEOTIDE SEQUENCE [LARGE SCALE GENOMIC DNA]</scope>
    <source>
        <strain evidence="2 3">DSM 569</strain>
    </source>
</reference>
<protein>
    <submittedName>
        <fullName evidence="2">Methyltransferase domain-containing protein</fullName>
    </submittedName>
</protein>
<keyword evidence="2" id="KW-0808">Transferase</keyword>
<gene>
    <name evidence="2" type="ORF">SAMN04244560_02527</name>
</gene>
<dbReference type="Gene3D" id="3.40.50.150">
    <property type="entry name" value="Vaccinia Virus protein VP39"/>
    <property type="match status" value="1"/>
</dbReference>
<organism evidence="2 3">
    <name type="scientific">Thermoanaerobacter thermohydrosulfuricus</name>
    <name type="common">Clostridium thermohydrosulfuricum</name>
    <dbReference type="NCBI Taxonomy" id="1516"/>
    <lineage>
        <taxon>Bacteria</taxon>
        <taxon>Bacillati</taxon>
        <taxon>Bacillota</taxon>
        <taxon>Clostridia</taxon>
        <taxon>Thermoanaerobacterales</taxon>
        <taxon>Thermoanaerobacteraceae</taxon>
        <taxon>Thermoanaerobacter</taxon>
    </lineage>
</organism>